<dbReference type="AlphaFoldDB" id="A0A5B7K0U3"/>
<evidence type="ECO:0000313" key="1">
    <source>
        <dbReference type="EMBL" id="MPC98768.1"/>
    </source>
</evidence>
<proteinExistence type="predicted"/>
<reference evidence="1 2" key="1">
    <citation type="submission" date="2019-05" db="EMBL/GenBank/DDBJ databases">
        <title>Another draft genome of Portunus trituberculatus and its Hox gene families provides insights of decapod evolution.</title>
        <authorList>
            <person name="Jeong J.-H."/>
            <person name="Song I."/>
            <person name="Kim S."/>
            <person name="Choi T."/>
            <person name="Kim D."/>
            <person name="Ryu S."/>
            <person name="Kim W."/>
        </authorList>
    </citation>
    <scope>NUCLEOTIDE SEQUENCE [LARGE SCALE GENOMIC DNA]</scope>
    <source>
        <tissue evidence="1">Muscle</tissue>
    </source>
</reference>
<dbReference type="EMBL" id="VSRR010115480">
    <property type="protein sequence ID" value="MPC98768.1"/>
    <property type="molecule type" value="Genomic_DNA"/>
</dbReference>
<accession>A0A5B7K0U3</accession>
<evidence type="ECO:0000313" key="2">
    <source>
        <dbReference type="Proteomes" id="UP000324222"/>
    </source>
</evidence>
<sequence length="176" mass="19319">MREVVDVGVKWGGMFGEWVAMVVVVVDEVVMRGALLRDSQTSWEAPGCRYSQITLELQEVSPNPPPQFEFLCSMKPASILCLAVLSSLVAPLVKDVVVMEVVLVCLRGLTEGLRWCALLINCVIGTVWGLGFGFNGRLSIDFSPSVRPFKAIILRCGPQDITFLNAFLCGGRTKRI</sequence>
<protein>
    <submittedName>
        <fullName evidence="1">Uncharacterized protein</fullName>
    </submittedName>
</protein>
<gene>
    <name evidence="1" type="ORF">E2C01_094149</name>
</gene>
<organism evidence="1 2">
    <name type="scientific">Portunus trituberculatus</name>
    <name type="common">Swimming crab</name>
    <name type="synonym">Neptunus trituberculatus</name>
    <dbReference type="NCBI Taxonomy" id="210409"/>
    <lineage>
        <taxon>Eukaryota</taxon>
        <taxon>Metazoa</taxon>
        <taxon>Ecdysozoa</taxon>
        <taxon>Arthropoda</taxon>
        <taxon>Crustacea</taxon>
        <taxon>Multicrustacea</taxon>
        <taxon>Malacostraca</taxon>
        <taxon>Eumalacostraca</taxon>
        <taxon>Eucarida</taxon>
        <taxon>Decapoda</taxon>
        <taxon>Pleocyemata</taxon>
        <taxon>Brachyura</taxon>
        <taxon>Eubrachyura</taxon>
        <taxon>Portunoidea</taxon>
        <taxon>Portunidae</taxon>
        <taxon>Portuninae</taxon>
        <taxon>Portunus</taxon>
    </lineage>
</organism>
<comment type="caution">
    <text evidence="1">The sequence shown here is derived from an EMBL/GenBank/DDBJ whole genome shotgun (WGS) entry which is preliminary data.</text>
</comment>
<dbReference type="Proteomes" id="UP000324222">
    <property type="component" value="Unassembled WGS sequence"/>
</dbReference>
<keyword evidence="2" id="KW-1185">Reference proteome</keyword>
<name>A0A5B7K0U3_PORTR</name>